<reference evidence="1" key="1">
    <citation type="submission" date="2020-07" db="EMBL/GenBank/DDBJ databases">
        <authorList>
            <person name="Tarantini F.S."/>
            <person name="Hong K.W."/>
            <person name="Chan K.G."/>
        </authorList>
    </citation>
    <scope>NUCLEOTIDE SEQUENCE</scope>
    <source>
        <strain evidence="1">32-07</strain>
    </source>
</reference>
<evidence type="ECO:0000313" key="1">
    <source>
        <dbReference type="EMBL" id="QXJ22446.1"/>
    </source>
</evidence>
<name>A0ABX8QUE8_9ACTN</name>
<protein>
    <recommendedName>
        <fullName evidence="3">HTH merR-type domain-containing protein</fullName>
    </recommendedName>
</protein>
<keyword evidence="2" id="KW-1185">Reference proteome</keyword>
<evidence type="ECO:0000313" key="2">
    <source>
        <dbReference type="Proteomes" id="UP001049518"/>
    </source>
</evidence>
<evidence type="ECO:0008006" key="3">
    <source>
        <dbReference type="Google" id="ProtNLM"/>
    </source>
</evidence>
<gene>
    <name evidence="1" type="ORF">AGRA3207_003445</name>
</gene>
<dbReference type="Proteomes" id="UP001049518">
    <property type="component" value="Chromosome"/>
</dbReference>
<proteinExistence type="predicted"/>
<sequence>MNDARVSGRRFYGIAEIAEVLGADRQLVTVWRRRSSHGIPAPDDELASGPLWLAATIEPWIERTRARLEDEAAVQAAGSLTPGLVKQAARRLFRLVVLLLEEERRPEQVQRALHGLGQLHDPLTQAIGSLEGSKRSLHDLATLAGMAAEATEQTAGTRPSLQTDDLLAACLQVVPQVTKLLARIDRA</sequence>
<dbReference type="EMBL" id="CP059572">
    <property type="protein sequence ID" value="QXJ22446.1"/>
    <property type="molecule type" value="Genomic_DNA"/>
</dbReference>
<organism evidence="1 2">
    <name type="scientific">Actinomadura graeca</name>
    <dbReference type="NCBI Taxonomy" id="2750812"/>
    <lineage>
        <taxon>Bacteria</taxon>
        <taxon>Bacillati</taxon>
        <taxon>Actinomycetota</taxon>
        <taxon>Actinomycetes</taxon>
        <taxon>Streptosporangiales</taxon>
        <taxon>Thermomonosporaceae</taxon>
        <taxon>Actinomadura</taxon>
    </lineage>
</organism>
<dbReference type="RefSeq" id="WP_231335691.1">
    <property type="nucleotide sequence ID" value="NZ_CP059572.1"/>
</dbReference>
<accession>A0ABX8QUE8</accession>